<sequence length="167" mass="18660">MDGPFVNLTLHLNESSTSASYCLSRSFNSNGFQSGQQTNLDECFNTTAYEDAFECYQVNPYTAGHSAVGGTPWRATLLHALFQLGRLWWTWQQANLTARLTEMGGRSVPLTSYLDQNGMECPSDDYDSDDSNVSTLNHNLWMIGVMPNATIREVMDFGDDLICAEYV</sequence>
<accession>A0ABR1IDM6</accession>
<protein>
    <submittedName>
        <fullName evidence="1">Uncharacterized protein</fullName>
    </submittedName>
</protein>
<dbReference type="Gene3D" id="1.10.1280.10">
    <property type="entry name" value="Di-copper center containing domain from catechol oxidase"/>
    <property type="match status" value="1"/>
</dbReference>
<dbReference type="Proteomes" id="UP001498421">
    <property type="component" value="Unassembled WGS sequence"/>
</dbReference>
<gene>
    <name evidence="1" type="ORF">QQZ08_002482</name>
</gene>
<reference evidence="1 2" key="1">
    <citation type="journal article" date="2025" name="Microbiol. Resour. Announc.">
        <title>Draft genome sequences for Neonectria magnoliae and Neonectria punicea, canker pathogens of Liriodendron tulipifera and Acer saccharum in West Virginia.</title>
        <authorList>
            <person name="Petronek H.M."/>
            <person name="Kasson M.T."/>
            <person name="Metheny A.M."/>
            <person name="Stauder C.M."/>
            <person name="Lovett B."/>
            <person name="Lynch S.C."/>
            <person name="Garnas J.R."/>
            <person name="Kasson L.R."/>
            <person name="Stajich J.E."/>
        </authorList>
    </citation>
    <scope>NUCLEOTIDE SEQUENCE [LARGE SCALE GENOMIC DNA]</scope>
    <source>
        <strain evidence="1 2">NRRL 64651</strain>
    </source>
</reference>
<comment type="caution">
    <text evidence="1">The sequence shown here is derived from an EMBL/GenBank/DDBJ whole genome shotgun (WGS) entry which is preliminary data.</text>
</comment>
<evidence type="ECO:0000313" key="1">
    <source>
        <dbReference type="EMBL" id="KAK7430953.1"/>
    </source>
</evidence>
<organism evidence="1 2">
    <name type="scientific">Neonectria magnoliae</name>
    <dbReference type="NCBI Taxonomy" id="2732573"/>
    <lineage>
        <taxon>Eukaryota</taxon>
        <taxon>Fungi</taxon>
        <taxon>Dikarya</taxon>
        <taxon>Ascomycota</taxon>
        <taxon>Pezizomycotina</taxon>
        <taxon>Sordariomycetes</taxon>
        <taxon>Hypocreomycetidae</taxon>
        <taxon>Hypocreales</taxon>
        <taxon>Nectriaceae</taxon>
        <taxon>Neonectria</taxon>
    </lineage>
</organism>
<evidence type="ECO:0000313" key="2">
    <source>
        <dbReference type="Proteomes" id="UP001498421"/>
    </source>
</evidence>
<dbReference type="SUPFAM" id="SSF48056">
    <property type="entry name" value="Di-copper centre-containing domain"/>
    <property type="match status" value="1"/>
</dbReference>
<proteinExistence type="predicted"/>
<name>A0ABR1IDM6_9HYPO</name>
<dbReference type="InterPro" id="IPR008922">
    <property type="entry name" value="Di-copper_centre_dom_sf"/>
</dbReference>
<dbReference type="EMBL" id="JAZAVK010000015">
    <property type="protein sequence ID" value="KAK7430953.1"/>
    <property type="molecule type" value="Genomic_DNA"/>
</dbReference>
<keyword evidence="2" id="KW-1185">Reference proteome</keyword>